<feature type="transmembrane region" description="Helical" evidence="3">
    <location>
        <begin position="411"/>
        <end position="433"/>
    </location>
</feature>
<dbReference type="Pfam" id="PF03323">
    <property type="entry name" value="GerA"/>
    <property type="match status" value="1"/>
</dbReference>
<dbReference type="PANTHER" id="PTHR22550:SF9">
    <property type="entry name" value="STAGE V SPORULATION PROTEIN AF"/>
    <property type="match status" value="1"/>
</dbReference>
<dbReference type="EMBL" id="CP058559">
    <property type="protein sequence ID" value="QNO16736.1"/>
    <property type="molecule type" value="Genomic_DNA"/>
</dbReference>
<dbReference type="PANTHER" id="PTHR22550">
    <property type="entry name" value="SPORE GERMINATION PROTEIN"/>
    <property type="match status" value="1"/>
</dbReference>
<sequence>MLEKKLHKDLSKNVEILEKKLGVGVSFDVINREFIIGGKKVALFFVDGFAKDDVMLMIMQTLYHIKREEIALNTVAKLMDTKIPYIEVDTQENYGDCIDSILSGALILLIDGENIAIEIDAREYPARGPEEPDVERVTRGSRDGFVETMVFNTALIRRRIRDPRLRVEHLSVGTRSKTDVAVCYIQDVVNPDLVKEIKNDVENIKVDGLPMAEKSLEEFLTKSGFTPFPKVRFTERPDVAAIHLLEGHVVLICDTSPSVIIAPATLFHHLQHAEEYRQSPLVGTYIRWIRTVAIFFSLFVTPLWLALAYQPEILPEGLAFLGPEQVGNVPLWLQFLIAEVGLDIIRMATIHTPSPLATALGIIAAFMIGDIAIEVGLFTAEVILYLAVAALGTFATPSLEIGHTFRLYRLFLLILVAIFQIPGLIGGTFIFVIMAATTRSFKVPYLWPLIPLNLSALWAVIIRKPVPVSKSRPSIIRPQDKDRI</sequence>
<reference evidence="4 5" key="1">
    <citation type="submission" date="2020-07" db="EMBL/GenBank/DDBJ databases">
        <title>Alkalicella. sp. LB2 genome.</title>
        <authorList>
            <person name="Postec A."/>
            <person name="Quemeneur M."/>
        </authorList>
    </citation>
    <scope>NUCLEOTIDE SEQUENCE [LARGE SCALE GENOMIC DNA]</scope>
    <source>
        <strain evidence="4 5">LB2</strain>
    </source>
</reference>
<evidence type="ECO:0000256" key="1">
    <source>
        <dbReference type="ARBA" id="ARBA00005278"/>
    </source>
</evidence>
<proteinExistence type="inferred from homology"/>
<dbReference type="InterPro" id="IPR050768">
    <property type="entry name" value="UPF0353/GerABKA_families"/>
</dbReference>
<protein>
    <submittedName>
        <fullName evidence="4">Spore germination protein</fullName>
    </submittedName>
</protein>
<accession>A0A7G9WDH4</accession>
<feature type="transmembrane region" description="Helical" evidence="3">
    <location>
        <begin position="382"/>
        <end position="399"/>
    </location>
</feature>
<dbReference type="GO" id="GO:0016020">
    <property type="term" value="C:membrane"/>
    <property type="evidence" value="ECO:0007669"/>
    <property type="project" value="InterPro"/>
</dbReference>
<dbReference type="InterPro" id="IPR004995">
    <property type="entry name" value="Spore_Ger"/>
</dbReference>
<evidence type="ECO:0000313" key="4">
    <source>
        <dbReference type="EMBL" id="QNO16736.1"/>
    </source>
</evidence>
<feature type="transmembrane region" description="Helical" evidence="3">
    <location>
        <begin position="356"/>
        <end position="376"/>
    </location>
</feature>
<name>A0A7G9WDH4_ALKCA</name>
<evidence type="ECO:0000313" key="5">
    <source>
        <dbReference type="Proteomes" id="UP000516160"/>
    </source>
</evidence>
<dbReference type="GO" id="GO:0009847">
    <property type="term" value="P:spore germination"/>
    <property type="evidence" value="ECO:0007669"/>
    <property type="project" value="InterPro"/>
</dbReference>
<feature type="transmembrane region" description="Helical" evidence="3">
    <location>
        <begin position="288"/>
        <end position="309"/>
    </location>
</feature>
<evidence type="ECO:0000256" key="2">
    <source>
        <dbReference type="ARBA" id="ARBA00023136"/>
    </source>
</evidence>
<keyword evidence="2 3" id="KW-0472">Membrane</keyword>
<keyword evidence="3" id="KW-0812">Transmembrane</keyword>
<feature type="transmembrane region" description="Helical" evidence="3">
    <location>
        <begin position="445"/>
        <end position="462"/>
    </location>
</feature>
<dbReference type="Proteomes" id="UP000516160">
    <property type="component" value="Chromosome"/>
</dbReference>
<dbReference type="PIRSF" id="PIRSF005690">
    <property type="entry name" value="GerBA"/>
    <property type="match status" value="1"/>
</dbReference>
<evidence type="ECO:0000256" key="3">
    <source>
        <dbReference type="SAM" id="Phobius"/>
    </source>
</evidence>
<keyword evidence="3" id="KW-1133">Transmembrane helix</keyword>
<organism evidence="4 5">
    <name type="scientific">Alkalicella caledoniensis</name>
    <dbReference type="NCBI Taxonomy" id="2731377"/>
    <lineage>
        <taxon>Bacteria</taxon>
        <taxon>Bacillati</taxon>
        <taxon>Bacillota</taxon>
        <taxon>Clostridia</taxon>
        <taxon>Eubacteriales</taxon>
        <taxon>Proteinivoracaceae</taxon>
        <taxon>Alkalicella</taxon>
    </lineage>
</organism>
<comment type="similarity">
    <text evidence="1">Belongs to the GerABKA family.</text>
</comment>
<dbReference type="KEGG" id="acae:HYG86_16235"/>
<gene>
    <name evidence="4" type="ORF">HYG86_16235</name>
</gene>
<dbReference type="AlphaFoldDB" id="A0A7G9WDH4"/>
<keyword evidence="5" id="KW-1185">Reference proteome</keyword>